<dbReference type="Proteomes" id="UP000467840">
    <property type="component" value="Chromosome 4"/>
</dbReference>
<name>A0A6A6LM39_HEVBR</name>
<feature type="region of interest" description="Disordered" evidence="4">
    <location>
        <begin position="260"/>
        <end position="302"/>
    </location>
</feature>
<sequence length="517" mass="56638">MRSDPFEFESANVTSNCFQDCDKLLPAVQLPKQGNVGPVQSSSWSLIRVGGARYYEPYRGLLQSGFSASRKFLSKWTIILEKPENPNGLPAKTVRQVSMTRQGTDPQVEVNAEIDRQKTGAARLYSGDIQVGVENQRKLSENSKIDDKKISFGRGLPNVKMRKPFSEVVAGSSAADSGFPPLQQRKQPSSGSERSFKQNRARDRNAEQVRTTVDQGSQTSEDAISGQEALNEISSSGGKHGDPYVQIGSNVVPVNVNGGSPYSFPKESQVPSVGTSDHNLASPSKLGGNGGHGRIHRSSKGTNVAAANKFRNVDKLNEIGANGGLHIDGLIHLSTGKEQNQTSTCETTYQEFVKNLEVDFHSISLDDGGSAFSMLNRNLPIYMNCPYCRHSKKKKDSQKIKFAGAISQLQRIFLVTPPFPVVLATCPVVQFEVSCLPPSVANREQKLQFSLGCRVVLPPESFLTLRLPFVYGVQLEDRSPLPINAFEHQPEMTAWILKGTTLQVISKQISLNKETQT</sequence>
<feature type="compositionally biased region" description="Polar residues" evidence="4">
    <location>
        <begin position="184"/>
        <end position="193"/>
    </location>
</feature>
<feature type="compositionally biased region" description="Basic and acidic residues" evidence="4">
    <location>
        <begin position="194"/>
        <end position="207"/>
    </location>
</feature>
<gene>
    <name evidence="5" type="ORF">GH714_015173</name>
</gene>
<keyword evidence="6" id="KW-1185">Reference proteome</keyword>
<dbReference type="Pfam" id="PF10220">
    <property type="entry name" value="Smg8_Smg9"/>
    <property type="match status" value="1"/>
</dbReference>
<dbReference type="PANTHER" id="PTHR13091:SF0">
    <property type="entry name" value="NONSENSE-MEDIATED MRNA DECAY FACTOR SMG8"/>
    <property type="match status" value="1"/>
</dbReference>
<dbReference type="AlphaFoldDB" id="A0A6A6LM39"/>
<evidence type="ECO:0000313" key="6">
    <source>
        <dbReference type="Proteomes" id="UP000467840"/>
    </source>
</evidence>
<accession>A0A6A6LM39</accession>
<dbReference type="EMBL" id="JAAGAX010000010">
    <property type="protein sequence ID" value="KAF2300689.1"/>
    <property type="molecule type" value="Genomic_DNA"/>
</dbReference>
<reference evidence="5 6" key="1">
    <citation type="journal article" date="2020" name="Mol. Plant">
        <title>The Chromosome-Based Rubber Tree Genome Provides New Insights into Spurge Genome Evolution and Rubber Biosynthesis.</title>
        <authorList>
            <person name="Liu J."/>
            <person name="Shi C."/>
            <person name="Shi C.C."/>
            <person name="Li W."/>
            <person name="Zhang Q.J."/>
            <person name="Zhang Y."/>
            <person name="Li K."/>
            <person name="Lu H.F."/>
            <person name="Shi C."/>
            <person name="Zhu S.T."/>
            <person name="Xiao Z.Y."/>
            <person name="Nan H."/>
            <person name="Yue Y."/>
            <person name="Zhu X.G."/>
            <person name="Wu Y."/>
            <person name="Hong X.N."/>
            <person name="Fan G.Y."/>
            <person name="Tong Y."/>
            <person name="Zhang D."/>
            <person name="Mao C.L."/>
            <person name="Liu Y.L."/>
            <person name="Hao S.J."/>
            <person name="Liu W.Q."/>
            <person name="Lv M.Q."/>
            <person name="Zhang H.B."/>
            <person name="Liu Y."/>
            <person name="Hu-Tang G.R."/>
            <person name="Wang J.P."/>
            <person name="Wang J.H."/>
            <person name="Sun Y.H."/>
            <person name="Ni S.B."/>
            <person name="Chen W.B."/>
            <person name="Zhang X.C."/>
            <person name="Jiao Y.N."/>
            <person name="Eichler E.E."/>
            <person name="Li G.H."/>
            <person name="Liu X."/>
            <person name="Gao L.Z."/>
        </authorList>
    </citation>
    <scope>NUCLEOTIDE SEQUENCE [LARGE SCALE GENOMIC DNA]</scope>
    <source>
        <strain evidence="6">cv. GT1</strain>
        <tissue evidence="5">Leaf</tissue>
    </source>
</reference>
<dbReference type="InterPro" id="IPR019354">
    <property type="entry name" value="SMG8-like"/>
</dbReference>
<dbReference type="GO" id="GO:0000184">
    <property type="term" value="P:nuclear-transcribed mRNA catabolic process, nonsense-mediated decay"/>
    <property type="evidence" value="ECO:0007669"/>
    <property type="project" value="UniProtKB-KW"/>
</dbReference>
<dbReference type="PANTHER" id="PTHR13091">
    <property type="entry name" value="AMPLIFIED IN BREAST CANCER 2-RELATED"/>
    <property type="match status" value="1"/>
</dbReference>
<comment type="caution">
    <text evidence="5">The sequence shown here is derived from an EMBL/GenBank/DDBJ whole genome shotgun (WGS) entry which is preliminary data.</text>
</comment>
<protein>
    <recommendedName>
        <fullName evidence="3">Nonsense-mediated mRNA decay factor SMG8</fullName>
    </recommendedName>
</protein>
<comment type="similarity">
    <text evidence="1">Belongs to the SMG8 family.</text>
</comment>
<evidence type="ECO:0000256" key="1">
    <source>
        <dbReference type="ARBA" id="ARBA00006443"/>
    </source>
</evidence>
<feature type="region of interest" description="Disordered" evidence="4">
    <location>
        <begin position="171"/>
        <end position="224"/>
    </location>
</feature>
<feature type="compositionally biased region" description="Polar residues" evidence="4">
    <location>
        <begin position="208"/>
        <end position="222"/>
    </location>
</feature>
<keyword evidence="2" id="KW-0866">Nonsense-mediated mRNA decay</keyword>
<organism evidence="5 6">
    <name type="scientific">Hevea brasiliensis</name>
    <name type="common">Para rubber tree</name>
    <name type="synonym">Siphonia brasiliensis</name>
    <dbReference type="NCBI Taxonomy" id="3981"/>
    <lineage>
        <taxon>Eukaryota</taxon>
        <taxon>Viridiplantae</taxon>
        <taxon>Streptophyta</taxon>
        <taxon>Embryophyta</taxon>
        <taxon>Tracheophyta</taxon>
        <taxon>Spermatophyta</taxon>
        <taxon>Magnoliopsida</taxon>
        <taxon>eudicotyledons</taxon>
        <taxon>Gunneridae</taxon>
        <taxon>Pentapetalae</taxon>
        <taxon>rosids</taxon>
        <taxon>fabids</taxon>
        <taxon>Malpighiales</taxon>
        <taxon>Euphorbiaceae</taxon>
        <taxon>Crotonoideae</taxon>
        <taxon>Micrandreae</taxon>
        <taxon>Hevea</taxon>
    </lineage>
</organism>
<evidence type="ECO:0000256" key="2">
    <source>
        <dbReference type="ARBA" id="ARBA00023161"/>
    </source>
</evidence>
<evidence type="ECO:0000256" key="3">
    <source>
        <dbReference type="ARBA" id="ARBA00029509"/>
    </source>
</evidence>
<proteinExistence type="inferred from homology"/>
<evidence type="ECO:0000313" key="5">
    <source>
        <dbReference type="EMBL" id="KAF2300689.1"/>
    </source>
</evidence>
<evidence type="ECO:0000256" key="4">
    <source>
        <dbReference type="SAM" id="MobiDB-lite"/>
    </source>
</evidence>
<feature type="compositionally biased region" description="Polar residues" evidence="4">
    <location>
        <begin position="269"/>
        <end position="282"/>
    </location>
</feature>